<accession>X8J456</accession>
<dbReference type="GO" id="GO:0032259">
    <property type="term" value="P:methylation"/>
    <property type="evidence" value="ECO:0007669"/>
    <property type="project" value="UniProtKB-KW"/>
</dbReference>
<evidence type="ECO:0000313" key="2">
    <source>
        <dbReference type="EMBL" id="EUC56795.1"/>
    </source>
</evidence>
<keyword evidence="2" id="KW-0808">Transferase</keyword>
<sequence>MAPESLYLTASNLKSVISPSLLSLLYPQGGISGYSKEQFLSDVCDECEKDIRQAFKAGATRVSINCTELRLALKLDPSGSVLSEFISLNNQVLDRFSEEERKNIGIHTCPGNDRCSTHSLDVDYLELLPKLFEMRAGYFLIQCASEPDKNRLYEIMGRLIGSEQVIFIGVTDTCDPRVETAGEVRDRLLEAASHLPADRLGATDDCGFAQFCDDTSISREAAFAKIAARIQGAKMASEALGI</sequence>
<gene>
    <name evidence="2" type="ORF">RSOL_198340</name>
</gene>
<dbReference type="OrthoDB" id="1053771at2759"/>
<dbReference type="InterPro" id="IPR002629">
    <property type="entry name" value="Met_Synth_C/arc"/>
</dbReference>
<dbReference type="SUPFAM" id="SSF51726">
    <property type="entry name" value="UROD/MetE-like"/>
    <property type="match status" value="1"/>
</dbReference>
<dbReference type="GO" id="GO:0008270">
    <property type="term" value="F:zinc ion binding"/>
    <property type="evidence" value="ECO:0007669"/>
    <property type="project" value="InterPro"/>
</dbReference>
<keyword evidence="2" id="KW-0489">Methyltransferase</keyword>
<protein>
    <submittedName>
        <fullName evidence="2">5-methyltetrahydropteroyltriglutamate-homocysteine methyltransferase</fullName>
    </submittedName>
</protein>
<comment type="caution">
    <text evidence="2">The sequence shown here is derived from an EMBL/GenBank/DDBJ whole genome shotgun (WGS) entry which is preliminary data.</text>
</comment>
<dbReference type="EMBL" id="JATN01000322">
    <property type="protein sequence ID" value="EUC56795.1"/>
    <property type="molecule type" value="Genomic_DNA"/>
</dbReference>
<dbReference type="GO" id="GO:0003871">
    <property type="term" value="F:5-methyltetrahydropteroyltriglutamate-homocysteine S-methyltransferase activity"/>
    <property type="evidence" value="ECO:0007669"/>
    <property type="project" value="InterPro"/>
</dbReference>
<dbReference type="Pfam" id="PF01717">
    <property type="entry name" value="Meth_synt_2"/>
    <property type="match status" value="1"/>
</dbReference>
<dbReference type="Gene3D" id="3.20.20.210">
    <property type="match status" value="1"/>
</dbReference>
<dbReference type="InterPro" id="IPR038071">
    <property type="entry name" value="UROD/MetE-like_sf"/>
</dbReference>
<evidence type="ECO:0000259" key="1">
    <source>
        <dbReference type="Pfam" id="PF01717"/>
    </source>
</evidence>
<name>X8J456_9AGAM</name>
<dbReference type="AlphaFoldDB" id="X8J456"/>
<dbReference type="Proteomes" id="UP000030108">
    <property type="component" value="Unassembled WGS sequence"/>
</dbReference>
<organism evidence="2 3">
    <name type="scientific">Rhizoctonia solani AG-3 Rhs1AP</name>
    <dbReference type="NCBI Taxonomy" id="1086054"/>
    <lineage>
        <taxon>Eukaryota</taxon>
        <taxon>Fungi</taxon>
        <taxon>Dikarya</taxon>
        <taxon>Basidiomycota</taxon>
        <taxon>Agaricomycotina</taxon>
        <taxon>Agaricomycetes</taxon>
        <taxon>Cantharellales</taxon>
        <taxon>Ceratobasidiaceae</taxon>
        <taxon>Rhizoctonia</taxon>
    </lineage>
</organism>
<feature type="domain" description="Cobalamin-independent methionine synthase MetE C-terminal/archaeal" evidence="1">
    <location>
        <begin position="115"/>
        <end position="211"/>
    </location>
</feature>
<dbReference type="GO" id="GO:0009086">
    <property type="term" value="P:methionine biosynthetic process"/>
    <property type="evidence" value="ECO:0007669"/>
    <property type="project" value="InterPro"/>
</dbReference>
<reference evidence="3" key="1">
    <citation type="journal article" date="2014" name="Genome Announc.">
        <title>Draft genome sequence of the plant-pathogenic soil fungus Rhizoctonia solani anastomosis group 3 strain Rhs1AP.</title>
        <authorList>
            <person name="Cubeta M.A."/>
            <person name="Thomas E."/>
            <person name="Dean R.A."/>
            <person name="Jabaji S."/>
            <person name="Neate S.M."/>
            <person name="Tavantzis S."/>
            <person name="Toda T."/>
            <person name="Vilgalys R."/>
            <person name="Bharathan N."/>
            <person name="Fedorova-Abrams N."/>
            <person name="Pakala S.B."/>
            <person name="Pakala S.M."/>
            <person name="Zafar N."/>
            <person name="Joardar V."/>
            <person name="Losada L."/>
            <person name="Nierman W.C."/>
        </authorList>
    </citation>
    <scope>NUCLEOTIDE SEQUENCE [LARGE SCALE GENOMIC DNA]</scope>
    <source>
        <strain evidence="3">AG-3</strain>
    </source>
</reference>
<evidence type="ECO:0000313" key="3">
    <source>
        <dbReference type="Proteomes" id="UP000030108"/>
    </source>
</evidence>
<feature type="non-terminal residue" evidence="2">
    <location>
        <position position="242"/>
    </location>
</feature>
<proteinExistence type="predicted"/>